<evidence type="ECO:0000256" key="4">
    <source>
        <dbReference type="SAM" id="Phobius"/>
    </source>
</evidence>
<proteinExistence type="predicted"/>
<dbReference type="PROSITE" id="PS51450">
    <property type="entry name" value="LRR"/>
    <property type="match status" value="1"/>
</dbReference>
<dbReference type="InterPro" id="IPR001611">
    <property type="entry name" value="Leu-rich_rpt"/>
</dbReference>
<evidence type="ECO:0000256" key="3">
    <source>
        <dbReference type="SAM" id="MobiDB-lite"/>
    </source>
</evidence>
<dbReference type="Pfam" id="PF00560">
    <property type="entry name" value="LRR_1"/>
    <property type="match status" value="1"/>
</dbReference>
<keyword evidence="4" id="KW-0472">Membrane</keyword>
<evidence type="ECO:0000313" key="6">
    <source>
        <dbReference type="EnsemblMetazoa" id="AATE016025-PA.1"/>
    </source>
</evidence>
<feature type="compositionally biased region" description="Polar residues" evidence="3">
    <location>
        <begin position="317"/>
        <end position="347"/>
    </location>
</feature>
<feature type="transmembrane region" description="Helical" evidence="4">
    <location>
        <begin position="371"/>
        <end position="395"/>
    </location>
</feature>
<reference evidence="6" key="1">
    <citation type="submission" date="2022-08" db="UniProtKB">
        <authorList>
            <consortium name="EnsemblMetazoa"/>
        </authorList>
    </citation>
    <scope>IDENTIFICATION</scope>
    <source>
        <strain evidence="6">EBRO</strain>
    </source>
</reference>
<feature type="chain" id="PRO_5043343688" evidence="5">
    <location>
        <begin position="26"/>
        <end position="415"/>
    </location>
</feature>
<name>A0A182JDH5_ANOAO</name>
<evidence type="ECO:0000256" key="1">
    <source>
        <dbReference type="ARBA" id="ARBA00022614"/>
    </source>
</evidence>
<dbReference type="PANTHER" id="PTHR24366">
    <property type="entry name" value="IG(IMMUNOGLOBULIN) AND LRR(LEUCINE RICH REPEAT) DOMAINS"/>
    <property type="match status" value="1"/>
</dbReference>
<dbReference type="InterPro" id="IPR032675">
    <property type="entry name" value="LRR_dom_sf"/>
</dbReference>
<evidence type="ECO:0000256" key="2">
    <source>
        <dbReference type="ARBA" id="ARBA00022737"/>
    </source>
</evidence>
<dbReference type="Gene3D" id="3.80.10.10">
    <property type="entry name" value="Ribonuclease Inhibitor"/>
    <property type="match status" value="1"/>
</dbReference>
<keyword evidence="5" id="KW-0732">Signal</keyword>
<feature type="region of interest" description="Disordered" evidence="3">
    <location>
        <begin position="310"/>
        <end position="368"/>
    </location>
</feature>
<dbReference type="STRING" id="41427.A0A182JDH5"/>
<keyword evidence="2" id="KW-0677">Repeat</keyword>
<keyword evidence="1" id="KW-0433">Leucine-rich repeat</keyword>
<sequence length="415" mass="45817">MYRRYRINAALVVALCLCSSFAVDALKCTEEELMFDQDDSSRYCVFRGVRWRPGTPEPVFEESTAVQVAFVDSNLTAIPENFYSRFPRLQILRVNNASLETLKIMNFVRKVYAEQNRITLVHIAGGQYLKELYLKDNPISSLGDIAKSKSVVVLDLSGSNIADMNQDTVDFKAFSQMDNLTELYLSNLEAHYFENENDVTLPNLKVLDLSGNPIIPVNFHLNIFSGMPKLEELSLRDSGMVDLSISNIRDTLPALKRINIAGTNFRCSFMKTLLAHLNEKDVEVIGATQVKCDLGYDKVEGLCCKSDGNFLPPPPTSSQKPMTGSETSVDSTTPIHTGTNTEVSKTDSGVPKTDSGVPKTDSETSEEGSSLTVIIVSVVAVIVVLAVAAFVGIYLKRRSEGTHKPVPRNDPNENL</sequence>
<keyword evidence="4" id="KW-0812">Transmembrane</keyword>
<dbReference type="AlphaFoldDB" id="A0A182JDH5"/>
<organism evidence="6">
    <name type="scientific">Anopheles atroparvus</name>
    <name type="common">European mosquito</name>
    <dbReference type="NCBI Taxonomy" id="41427"/>
    <lineage>
        <taxon>Eukaryota</taxon>
        <taxon>Metazoa</taxon>
        <taxon>Ecdysozoa</taxon>
        <taxon>Arthropoda</taxon>
        <taxon>Hexapoda</taxon>
        <taxon>Insecta</taxon>
        <taxon>Pterygota</taxon>
        <taxon>Neoptera</taxon>
        <taxon>Endopterygota</taxon>
        <taxon>Diptera</taxon>
        <taxon>Nematocera</taxon>
        <taxon>Culicoidea</taxon>
        <taxon>Culicidae</taxon>
        <taxon>Anophelinae</taxon>
        <taxon>Anopheles</taxon>
    </lineage>
</organism>
<dbReference type="PANTHER" id="PTHR24366:SF96">
    <property type="entry name" value="LEUCINE RICH REPEAT CONTAINING 53"/>
    <property type="match status" value="1"/>
</dbReference>
<dbReference type="VEuPathDB" id="VectorBase:AATE016025"/>
<accession>A0A182JDH5</accession>
<dbReference type="EnsemblMetazoa" id="AATE016025-RA">
    <property type="protein sequence ID" value="AATE016025-PA.1"/>
    <property type="gene ID" value="AATE016025"/>
</dbReference>
<protein>
    <submittedName>
        <fullName evidence="6">Uncharacterized protein</fullName>
    </submittedName>
</protein>
<feature type="signal peptide" evidence="5">
    <location>
        <begin position="1"/>
        <end position="25"/>
    </location>
</feature>
<dbReference type="SUPFAM" id="SSF52047">
    <property type="entry name" value="RNI-like"/>
    <property type="match status" value="1"/>
</dbReference>
<keyword evidence="4" id="KW-1133">Transmembrane helix</keyword>
<evidence type="ECO:0000256" key="5">
    <source>
        <dbReference type="SAM" id="SignalP"/>
    </source>
</evidence>